<sequence>MIALCIFCMSEYYTDRLANGIRLVTVPMPHLHSAELVCSMAVGGRCEPTELAGISHFLEHMIFRGTAEYATSTDLERAFEGIGGSVNAATDMETTCFHSPLHPDFLAEGVALFASMLRRPVFNNIDIERRIILEEAREDFNEDGVQVNPDNLMVGLLWPDHPLGESLIGSTETLHGIDRSKLVDYYRSWYIPQNLVICACGPVTRETFLQSVEREFGDWPAKESLPFPPAPDKFHPQPQSLWVQDSDSQISLQLAFLLPGRQDEGTLAVRMLRRILSWGGGARLSLRLREELGLTYSVEANCSLLDDTGYLAIDLSVAAENLQPTVTELFKILAQLRDQPIPGDELTAVTRSYLFDLEFSRDQSEAMAVRYGWGLQAGYLRTLEQDCRELQQLTPEYLQRVAKSIFSAERMRLVVVGPWTEDDRAKVTQIIENSELSRSS</sequence>
<gene>
    <name evidence="6" type="ORF">SAMN05660420_00997</name>
</gene>
<dbReference type="InterPro" id="IPR001431">
    <property type="entry name" value="Pept_M16_Zn_BS"/>
</dbReference>
<dbReference type="InterPro" id="IPR011249">
    <property type="entry name" value="Metalloenz_LuxS/M16"/>
</dbReference>
<dbReference type="Pfam" id="PF00675">
    <property type="entry name" value="Peptidase_M16"/>
    <property type="match status" value="1"/>
</dbReference>
<dbReference type="PANTHER" id="PTHR11851:SF49">
    <property type="entry name" value="MITOCHONDRIAL-PROCESSING PEPTIDASE SUBUNIT ALPHA"/>
    <property type="match status" value="1"/>
</dbReference>
<reference evidence="6 7" key="1">
    <citation type="submission" date="2016-10" db="EMBL/GenBank/DDBJ databases">
        <authorList>
            <person name="de Groot N.N."/>
        </authorList>
    </citation>
    <scope>NUCLEOTIDE SEQUENCE [LARGE SCALE GENOMIC DNA]</scope>
    <source>
        <strain evidence="6 7">DSM 7343</strain>
    </source>
</reference>
<evidence type="ECO:0000256" key="3">
    <source>
        <dbReference type="RuleBase" id="RU004447"/>
    </source>
</evidence>
<dbReference type="InterPro" id="IPR050361">
    <property type="entry name" value="MPP/UQCRC_Complex"/>
</dbReference>
<proteinExistence type="inferred from homology"/>
<dbReference type="Pfam" id="PF05193">
    <property type="entry name" value="Peptidase_M16_C"/>
    <property type="match status" value="1"/>
</dbReference>
<comment type="similarity">
    <text evidence="2 3">Belongs to the peptidase M16 family.</text>
</comment>
<comment type="cofactor">
    <cofactor evidence="1">
        <name>Zn(2+)</name>
        <dbReference type="ChEBI" id="CHEBI:29105"/>
    </cofactor>
</comment>
<keyword evidence="7" id="KW-1185">Reference proteome</keyword>
<dbReference type="STRING" id="37625.SAMN05660420_00997"/>
<dbReference type="OrthoDB" id="9811314at2"/>
<dbReference type="Proteomes" id="UP000199409">
    <property type="component" value="Unassembled WGS sequence"/>
</dbReference>
<dbReference type="SUPFAM" id="SSF63411">
    <property type="entry name" value="LuxS/MPP-like metallohydrolase"/>
    <property type="match status" value="2"/>
</dbReference>
<dbReference type="GO" id="GO:0046872">
    <property type="term" value="F:metal ion binding"/>
    <property type="evidence" value="ECO:0007669"/>
    <property type="project" value="InterPro"/>
</dbReference>
<dbReference type="PANTHER" id="PTHR11851">
    <property type="entry name" value="METALLOPROTEASE"/>
    <property type="match status" value="1"/>
</dbReference>
<dbReference type="EMBL" id="FNQN01000002">
    <property type="protein sequence ID" value="SDZ99404.1"/>
    <property type="molecule type" value="Genomic_DNA"/>
</dbReference>
<dbReference type="GO" id="GO:0006508">
    <property type="term" value="P:proteolysis"/>
    <property type="evidence" value="ECO:0007669"/>
    <property type="project" value="InterPro"/>
</dbReference>
<feature type="domain" description="Peptidase M16 N-terminal" evidence="4">
    <location>
        <begin position="32"/>
        <end position="168"/>
    </location>
</feature>
<dbReference type="Gene3D" id="3.30.830.10">
    <property type="entry name" value="Metalloenzyme, LuxS/M16 peptidase-like"/>
    <property type="match status" value="2"/>
</dbReference>
<protein>
    <submittedName>
        <fullName evidence="6">Predicted Zn-dependent peptidase</fullName>
    </submittedName>
</protein>
<dbReference type="AlphaFoldDB" id="A0A1H3XLB4"/>
<dbReference type="GO" id="GO:0004222">
    <property type="term" value="F:metalloendopeptidase activity"/>
    <property type="evidence" value="ECO:0007669"/>
    <property type="project" value="InterPro"/>
</dbReference>
<dbReference type="InterPro" id="IPR007863">
    <property type="entry name" value="Peptidase_M16_C"/>
</dbReference>
<organism evidence="6 7">
    <name type="scientific">Desulfuromusa kysingii</name>
    <dbReference type="NCBI Taxonomy" id="37625"/>
    <lineage>
        <taxon>Bacteria</taxon>
        <taxon>Pseudomonadati</taxon>
        <taxon>Thermodesulfobacteriota</taxon>
        <taxon>Desulfuromonadia</taxon>
        <taxon>Desulfuromonadales</taxon>
        <taxon>Geopsychrobacteraceae</taxon>
        <taxon>Desulfuromusa</taxon>
    </lineage>
</organism>
<evidence type="ECO:0000256" key="1">
    <source>
        <dbReference type="ARBA" id="ARBA00001947"/>
    </source>
</evidence>
<feature type="domain" description="Peptidase M16 C-terminal" evidence="5">
    <location>
        <begin position="177"/>
        <end position="349"/>
    </location>
</feature>
<accession>A0A1H3XLB4</accession>
<dbReference type="InterPro" id="IPR011765">
    <property type="entry name" value="Pept_M16_N"/>
</dbReference>
<name>A0A1H3XLB4_9BACT</name>
<evidence type="ECO:0000313" key="7">
    <source>
        <dbReference type="Proteomes" id="UP000199409"/>
    </source>
</evidence>
<evidence type="ECO:0000259" key="4">
    <source>
        <dbReference type="Pfam" id="PF00675"/>
    </source>
</evidence>
<evidence type="ECO:0000259" key="5">
    <source>
        <dbReference type="Pfam" id="PF05193"/>
    </source>
</evidence>
<dbReference type="PROSITE" id="PS00143">
    <property type="entry name" value="INSULINASE"/>
    <property type="match status" value="1"/>
</dbReference>
<evidence type="ECO:0000313" key="6">
    <source>
        <dbReference type="EMBL" id="SDZ99404.1"/>
    </source>
</evidence>
<evidence type="ECO:0000256" key="2">
    <source>
        <dbReference type="ARBA" id="ARBA00007261"/>
    </source>
</evidence>